<dbReference type="PANTHER" id="PTHR40398">
    <property type="entry name" value="PTS SYSTEM GLUCITOL/SORBITOL-SPECIFIC EIIA COMPONENT"/>
    <property type="match status" value="1"/>
</dbReference>
<gene>
    <name evidence="1" type="ORF">H1B31_06165</name>
</gene>
<reference evidence="1 2" key="1">
    <citation type="submission" date="2020-07" db="EMBL/GenBank/DDBJ databases">
        <title>Complete genome and description of Selenomonas timonensis sp. nov., a new bacterium isolated from a gingivitis subject.</title>
        <authorList>
            <person name="Antezack A."/>
        </authorList>
    </citation>
    <scope>NUCLEOTIDE SEQUENCE [LARGE SCALE GENOMIC DNA]</scope>
    <source>
        <strain evidence="1 2">Marseille-Q3039</strain>
    </source>
</reference>
<proteinExistence type="predicted"/>
<sequence>MSVKYEVSVTAIGKLARKFLETNNSVILLDEGAHPNLAEMVIEHTPGELTADIVPGDTLSIGKQKYKVVRVGENANDTIRESGHCTLLFNAKGSMPGQIELEGTSVPSLSQALKFSFSGK</sequence>
<dbReference type="GO" id="GO:0016301">
    <property type="term" value="F:kinase activity"/>
    <property type="evidence" value="ECO:0007669"/>
    <property type="project" value="TreeGrafter"/>
</dbReference>
<dbReference type="InterPro" id="IPR036665">
    <property type="entry name" value="PTS_IIA_glucitol/sorbitol_sf"/>
</dbReference>
<evidence type="ECO:0000313" key="2">
    <source>
        <dbReference type="Proteomes" id="UP000515480"/>
    </source>
</evidence>
<dbReference type="InterPro" id="IPR004716">
    <property type="entry name" value="PTS_IIA_glucitol/sorbitol-sp"/>
</dbReference>
<dbReference type="SUPFAM" id="SSF141530">
    <property type="entry name" value="PTSIIA/GutA-like"/>
    <property type="match status" value="1"/>
</dbReference>
<name>A0A7G7VHA4_9FIRM</name>
<dbReference type="EMBL" id="CP060204">
    <property type="protein sequence ID" value="QNH53497.1"/>
    <property type="molecule type" value="Genomic_DNA"/>
</dbReference>
<dbReference type="GO" id="GO:0005737">
    <property type="term" value="C:cytoplasm"/>
    <property type="evidence" value="ECO:0007669"/>
    <property type="project" value="InterPro"/>
</dbReference>
<dbReference type="PANTHER" id="PTHR40398:SF1">
    <property type="entry name" value="PTS SYSTEM GLUCITOL_SORBITOL-SPECIFIC EIIA COMPONENT"/>
    <property type="match status" value="1"/>
</dbReference>
<protein>
    <submittedName>
        <fullName evidence="1">PTS glucitol/sorbitol transporter subunit IIA</fullName>
    </submittedName>
</protein>
<dbReference type="GO" id="GO:0008982">
    <property type="term" value="F:protein-N(PI)-phosphohistidine-sugar phosphotransferase activity"/>
    <property type="evidence" value="ECO:0007669"/>
    <property type="project" value="InterPro"/>
</dbReference>
<organism evidence="1 2">
    <name type="scientific">Selenomonas timonae</name>
    <dbReference type="NCBI Taxonomy" id="2754044"/>
    <lineage>
        <taxon>Bacteria</taxon>
        <taxon>Bacillati</taxon>
        <taxon>Bacillota</taxon>
        <taxon>Negativicutes</taxon>
        <taxon>Selenomonadales</taxon>
        <taxon>Selenomonadaceae</taxon>
        <taxon>Selenomonas</taxon>
    </lineage>
</organism>
<dbReference type="AlphaFoldDB" id="A0A7G7VHA4"/>
<dbReference type="KEGG" id="stim:H1B31_06165"/>
<dbReference type="RefSeq" id="WP_185979700.1">
    <property type="nucleotide sequence ID" value="NZ_CP060204.1"/>
</dbReference>
<dbReference type="GO" id="GO:0009401">
    <property type="term" value="P:phosphoenolpyruvate-dependent sugar phosphotransferase system"/>
    <property type="evidence" value="ECO:0007669"/>
    <property type="project" value="InterPro"/>
</dbReference>
<dbReference type="Gene3D" id="2.40.33.40">
    <property type="entry name" value="Phosphotransferase system, glucitol/sorbitol-specific IIA component"/>
    <property type="match status" value="1"/>
</dbReference>
<accession>A0A7G7VHA4</accession>
<evidence type="ECO:0000313" key="1">
    <source>
        <dbReference type="EMBL" id="QNH53497.1"/>
    </source>
</evidence>
<dbReference type="Proteomes" id="UP000515480">
    <property type="component" value="Chromosome"/>
</dbReference>
<dbReference type="Pfam" id="PF03829">
    <property type="entry name" value="PTSIIA_gutA"/>
    <property type="match status" value="1"/>
</dbReference>
<keyword evidence="2" id="KW-1185">Reference proteome</keyword>